<evidence type="ECO:0000313" key="2">
    <source>
        <dbReference type="Proteomes" id="UP000012063"/>
    </source>
</evidence>
<dbReference type="SUPFAM" id="SSF58100">
    <property type="entry name" value="Bacterial hemolysins"/>
    <property type="match status" value="1"/>
</dbReference>
<dbReference type="Proteomes" id="UP000012063">
    <property type="component" value="Unassembled WGS sequence"/>
</dbReference>
<reference evidence="2" key="1">
    <citation type="journal article" date="2013" name="Genome Announc.">
        <title>Genome Sequence of Halanaerobium saccharolyticum subsp. saccharolyticum Strain DSM 6643T, a Halophilic Hydrogen-Producing Bacterium.</title>
        <authorList>
            <person name="Kivisto A."/>
            <person name="Larjo A."/>
            <person name="Ciranna A."/>
            <person name="Santala V."/>
            <person name="Roos C."/>
            <person name="Karp M."/>
        </authorList>
    </citation>
    <scope>NUCLEOTIDE SEQUENCE [LARGE SCALE GENOMIC DNA]</scope>
    <source>
        <strain evidence="2">DSM 6643</strain>
    </source>
</reference>
<dbReference type="InParanoid" id="M5DY83"/>
<proteinExistence type="predicted"/>
<name>M5DY83_9FIRM</name>
<evidence type="ECO:0000313" key="1">
    <source>
        <dbReference type="EMBL" id="CCU78529.1"/>
    </source>
</evidence>
<gene>
    <name evidence="1" type="ORF">HSACCH_00682</name>
</gene>
<dbReference type="OrthoDB" id="1708171at2"/>
<dbReference type="RefSeq" id="WP_005487856.1">
    <property type="nucleotide sequence ID" value="NZ_CAUI01000005.1"/>
</dbReference>
<keyword evidence="2" id="KW-1185">Reference proteome</keyword>
<dbReference type="STRING" id="1293054.HSACCH_00682"/>
<dbReference type="EMBL" id="CAUI01000005">
    <property type="protein sequence ID" value="CCU78529.1"/>
    <property type="molecule type" value="Genomic_DNA"/>
</dbReference>
<accession>M5DY83</accession>
<protein>
    <submittedName>
        <fullName evidence="1">Uncharacterized protein</fullName>
    </submittedName>
</protein>
<sequence length="108" mass="12234">MDQELLDGIRQIIREEISGVESDVSTLKTDVSSLKNDVAEMKPQLKENTDMLRVLLANSETHGAEIKQLNHRVAKIEGINKRQDKLESGLLNHRHEVVFKIGEAVFED</sequence>
<dbReference type="AlphaFoldDB" id="M5DY83"/>
<dbReference type="Gene3D" id="1.20.5.190">
    <property type="match status" value="1"/>
</dbReference>
<organism evidence="1 2">
    <name type="scientific">Halanaerobium saccharolyticum subsp. saccharolyticum DSM 6643</name>
    <dbReference type="NCBI Taxonomy" id="1293054"/>
    <lineage>
        <taxon>Bacteria</taxon>
        <taxon>Bacillati</taxon>
        <taxon>Bacillota</taxon>
        <taxon>Clostridia</taxon>
        <taxon>Halanaerobiales</taxon>
        <taxon>Halanaerobiaceae</taxon>
        <taxon>Halanaerobium</taxon>
    </lineage>
</organism>
<comment type="caution">
    <text evidence="1">The sequence shown here is derived from an EMBL/GenBank/DDBJ whole genome shotgun (WGS) entry which is preliminary data.</text>
</comment>